<dbReference type="Gene3D" id="2.60.120.260">
    <property type="entry name" value="Galactose-binding domain-like"/>
    <property type="match status" value="1"/>
</dbReference>
<dbReference type="PROSITE" id="PS51007">
    <property type="entry name" value="CYTC"/>
    <property type="match status" value="1"/>
</dbReference>
<evidence type="ECO:0000256" key="6">
    <source>
        <dbReference type="SAM" id="SignalP"/>
    </source>
</evidence>
<name>A0ABT6FGZ3_9BACT</name>
<dbReference type="PANTHER" id="PTHR33546">
    <property type="entry name" value="LARGE, MULTIFUNCTIONAL SECRETED PROTEIN-RELATED"/>
    <property type="match status" value="1"/>
</dbReference>
<keyword evidence="9" id="KW-1185">Reference proteome</keyword>
<dbReference type="InterPro" id="IPR009056">
    <property type="entry name" value="Cyt_c-like_dom"/>
</dbReference>
<dbReference type="Gene3D" id="1.25.10.10">
    <property type="entry name" value="Leucine-rich Repeat Variant"/>
    <property type="match status" value="3"/>
</dbReference>
<organism evidence="8 9">
    <name type="scientific">Paludisphaera mucosa</name>
    <dbReference type="NCBI Taxonomy" id="3030827"/>
    <lineage>
        <taxon>Bacteria</taxon>
        <taxon>Pseudomonadati</taxon>
        <taxon>Planctomycetota</taxon>
        <taxon>Planctomycetia</taxon>
        <taxon>Isosphaerales</taxon>
        <taxon>Isosphaeraceae</taxon>
        <taxon>Paludisphaera</taxon>
    </lineage>
</organism>
<accession>A0ABT6FGZ3</accession>
<evidence type="ECO:0000259" key="7">
    <source>
        <dbReference type="PROSITE" id="PS51007"/>
    </source>
</evidence>
<dbReference type="InterPro" id="IPR013427">
    <property type="entry name" value="Haem-bd_dom_put"/>
</dbReference>
<dbReference type="Pfam" id="PF23500">
    <property type="entry name" value="DUF7133"/>
    <property type="match status" value="1"/>
</dbReference>
<dbReference type="Gene3D" id="2.120.10.30">
    <property type="entry name" value="TolB, C-terminal domain"/>
    <property type="match status" value="1"/>
</dbReference>
<gene>
    <name evidence="8" type="ORF">PZE19_23830</name>
</gene>
<dbReference type="InterPro" id="IPR036909">
    <property type="entry name" value="Cyt_c-like_dom_sf"/>
</dbReference>
<dbReference type="InterPro" id="IPR004155">
    <property type="entry name" value="PBS_lyase_HEAT"/>
</dbReference>
<feature type="chain" id="PRO_5045801036" evidence="6">
    <location>
        <begin position="26"/>
        <end position="1245"/>
    </location>
</feature>
<evidence type="ECO:0000256" key="2">
    <source>
        <dbReference type="ARBA" id="ARBA00022723"/>
    </source>
</evidence>
<dbReference type="Gene3D" id="1.10.760.10">
    <property type="entry name" value="Cytochrome c-like domain"/>
    <property type="match status" value="1"/>
</dbReference>
<comment type="caution">
    <text evidence="8">The sequence shown here is derived from an EMBL/GenBank/DDBJ whole genome shotgun (WGS) entry which is preliminary data.</text>
</comment>
<dbReference type="NCBIfam" id="TIGR02604">
    <property type="entry name" value="Piru_Ver_Nterm"/>
    <property type="match status" value="1"/>
</dbReference>
<keyword evidence="6" id="KW-0732">Signal</keyword>
<feature type="domain" description="Cytochrome c" evidence="7">
    <location>
        <begin position="1093"/>
        <end position="1231"/>
    </location>
</feature>
<dbReference type="InterPro" id="IPR013428">
    <property type="entry name" value="Membrane-bound_put_N"/>
</dbReference>
<dbReference type="InterPro" id="IPR011041">
    <property type="entry name" value="Quinoprot_gluc/sorb_DH_b-prop"/>
</dbReference>
<evidence type="ECO:0000256" key="1">
    <source>
        <dbReference type="ARBA" id="ARBA00022617"/>
    </source>
</evidence>
<evidence type="ECO:0000313" key="9">
    <source>
        <dbReference type="Proteomes" id="UP001216907"/>
    </source>
</evidence>
<evidence type="ECO:0000256" key="3">
    <source>
        <dbReference type="ARBA" id="ARBA00023004"/>
    </source>
</evidence>
<sequence>MPPGFPSRTTLALLLGLALAAPARGDLPKVPDGFKIRLVAAVPAVSYPCQLATAPDGSLFVGEDPMDQVGPADKPIDRVLVFRPGKDPVVFAEGLNAVFGMLWHDGSLYVMNMPNLTILRDTDGDGKADVRKELFTDMGVGPGFPNMLNDHIVSGIQVGMDGYLYISVGDKGVPKATGPDGRTIQLKGGGVVRCRPDGTMLEVLSSGTRNHLEPNLDARDTLFTYDNTDDGLGWWTRVVHHVDGGYYGYPFDYHDRKDKILPHMAEYGGGSPCGGLVYEEDAWPEDFRGRAFWSEWGKRSVRAFRFKPKGASFEVADVVEFVQPGDVESFRPIDLALSHDGETLYVADWSMGGWGEKKDQFGRVYAVTYAGEPIARKPRGKDADPTPSLIASLDHPARSERLRAQRELIRRGDAAYDAVTAALAKPETPETARRHLTWAVADIAPRSPRGQEPVAAALKDPSADVRAQAARAIGLNFGPVAADALVERLADPEAPVRLQAIIALGRIAEPSAVAALIPIVADPDAFLAFSARKALARIGDWEKVSKGLESPDPRVREGTLLALEGVYRKEAVTVLAGFAAGGGEASERALAVRRLASAARETPPWDGKWWGTQPAKGKPPAKTVEWEGTTIVLDSLRARLDDPASPVRIAAADAVAEVDDQPSKALIRARLPKEPDPEVRAALARALGGLHDAEALPILAAAVRDANGPDVVRDAALKAVEAIGGEQATGVLVEVLEDPALGDDRRKGVVAALGRFQAEAAVSALVKTLANTAPSVREAAVGALASVLDARKGDAPEPALAAIRARLDDPALEVRKRAIESLGTLADPASVPALIAAADREDVRFEAVEALAAHPNPAALSVYLGALGDRSPAIRKRAAAALAQLKDQAAPRLDQLAGRRELPAAALPDLREAFSVAAPIATWSLAGPFPIDAPPPFPLDQPIDPKAEMDAIDGAKVAWREAAARERRGRINLARIYRSSDKRSAFGVAEFDSPSDRAAKFTVGSDDTLTVWVNGEQVYHFGDSRSYSHESDHFDARLRKGPNRIVVRCGNNGGPWDFSVAVSGAVDYAFLKEPAAGGFDPEAYRVAAVKGGGDANHGKAIFHDLKGLACVKCHAVGPGGATVGPELSSVGAKYPRDELITAVLYPSAKISSGYEPVVLALDDGRVLSGIVKSETPEAVELQDSEAKTIKVEAGRIEERKRGDVSIMPPGLAEGISPADFADLIAFLETLKEVKPAAAPPAGSGG</sequence>
<dbReference type="NCBIfam" id="TIGR02603">
    <property type="entry name" value="CxxCH_TIGR02603"/>
    <property type="match status" value="1"/>
</dbReference>
<protein>
    <submittedName>
        <fullName evidence="8">HEAT repeat domain-containing protein</fullName>
    </submittedName>
</protein>
<dbReference type="PANTHER" id="PTHR33546:SF1">
    <property type="entry name" value="LARGE, MULTIFUNCTIONAL SECRETED PROTEIN"/>
    <property type="match status" value="1"/>
</dbReference>
<feature type="signal peptide" evidence="6">
    <location>
        <begin position="1"/>
        <end position="25"/>
    </location>
</feature>
<dbReference type="SUPFAM" id="SSF48371">
    <property type="entry name" value="ARM repeat"/>
    <property type="match status" value="1"/>
</dbReference>
<dbReference type="SUPFAM" id="SSF46626">
    <property type="entry name" value="Cytochrome c"/>
    <property type="match status" value="1"/>
</dbReference>
<keyword evidence="2 4" id="KW-0479">Metal-binding</keyword>
<reference evidence="8 9" key="1">
    <citation type="submission" date="2023-03" db="EMBL/GenBank/DDBJ databases">
        <title>Paludisphaera mucosa sp. nov. a novel planctomycete from northern fen.</title>
        <authorList>
            <person name="Ivanova A."/>
        </authorList>
    </citation>
    <scope>NUCLEOTIDE SEQUENCE [LARGE SCALE GENOMIC DNA]</scope>
    <source>
        <strain evidence="8 9">Pla2</strain>
    </source>
</reference>
<evidence type="ECO:0000313" key="8">
    <source>
        <dbReference type="EMBL" id="MDG3006812.1"/>
    </source>
</evidence>
<proteinExistence type="predicted"/>
<dbReference type="RefSeq" id="WP_277863103.1">
    <property type="nucleotide sequence ID" value="NZ_JARRAG010000002.1"/>
</dbReference>
<evidence type="ECO:0000256" key="5">
    <source>
        <dbReference type="SAM" id="MobiDB-lite"/>
    </source>
</evidence>
<dbReference type="EMBL" id="JARRAG010000002">
    <property type="protein sequence ID" value="MDG3006812.1"/>
    <property type="molecule type" value="Genomic_DNA"/>
</dbReference>
<dbReference type="InterPro" id="IPR011989">
    <property type="entry name" value="ARM-like"/>
</dbReference>
<dbReference type="SUPFAM" id="SSF50952">
    <property type="entry name" value="Soluble quinoprotein glucose dehydrogenase"/>
    <property type="match status" value="1"/>
</dbReference>
<dbReference type="SMART" id="SM00567">
    <property type="entry name" value="EZ_HEAT"/>
    <property type="match status" value="10"/>
</dbReference>
<dbReference type="InterPro" id="IPR011042">
    <property type="entry name" value="6-blade_b-propeller_TolB-like"/>
</dbReference>
<keyword evidence="1 4" id="KW-0349">Heme</keyword>
<dbReference type="InterPro" id="IPR016024">
    <property type="entry name" value="ARM-type_fold"/>
</dbReference>
<dbReference type="Pfam" id="PF03130">
    <property type="entry name" value="HEAT_PBS"/>
    <property type="match status" value="1"/>
</dbReference>
<feature type="region of interest" description="Disordered" evidence="5">
    <location>
        <begin position="603"/>
        <end position="623"/>
    </location>
</feature>
<evidence type="ECO:0000256" key="4">
    <source>
        <dbReference type="PROSITE-ProRule" id="PRU00433"/>
    </source>
</evidence>
<dbReference type="Pfam" id="PF13646">
    <property type="entry name" value="HEAT_2"/>
    <property type="match status" value="3"/>
</dbReference>
<dbReference type="InterPro" id="IPR055557">
    <property type="entry name" value="DUF7133"/>
</dbReference>
<keyword evidence="3 4" id="KW-0408">Iron</keyword>
<dbReference type="Proteomes" id="UP001216907">
    <property type="component" value="Unassembled WGS sequence"/>
</dbReference>